<evidence type="ECO:0000313" key="1">
    <source>
        <dbReference type="EMBL" id="CAG8105370.1"/>
    </source>
</evidence>
<gene>
    <name evidence="1" type="ORF">POLS_LOCUS4795</name>
</gene>
<dbReference type="AlphaFoldDB" id="A0A9W4HS24"/>
<organism evidence="1 2">
    <name type="scientific">Penicillium olsonii</name>
    <dbReference type="NCBI Taxonomy" id="99116"/>
    <lineage>
        <taxon>Eukaryota</taxon>
        <taxon>Fungi</taxon>
        <taxon>Dikarya</taxon>
        <taxon>Ascomycota</taxon>
        <taxon>Pezizomycotina</taxon>
        <taxon>Eurotiomycetes</taxon>
        <taxon>Eurotiomycetidae</taxon>
        <taxon>Eurotiales</taxon>
        <taxon>Aspergillaceae</taxon>
        <taxon>Penicillium</taxon>
    </lineage>
</organism>
<evidence type="ECO:0008006" key="3">
    <source>
        <dbReference type="Google" id="ProtNLM"/>
    </source>
</evidence>
<reference evidence="1" key="1">
    <citation type="submission" date="2021-07" db="EMBL/GenBank/DDBJ databases">
        <authorList>
            <person name="Branca A.L. A."/>
        </authorList>
    </citation>
    <scope>NUCLEOTIDE SEQUENCE</scope>
</reference>
<keyword evidence="2" id="KW-1185">Reference proteome</keyword>
<dbReference type="EMBL" id="CAJVOS010000024">
    <property type="protein sequence ID" value="CAG8105370.1"/>
    <property type="molecule type" value="Genomic_DNA"/>
</dbReference>
<name>A0A9W4HS24_PENOL</name>
<dbReference type="OrthoDB" id="5120991at2759"/>
<sequence>MAQAVDGNNQVYKLAALPFILERKADYDEAIRVYKSAIEILDELVQKFKKGSNVRKVNRKMFERQVQVHRERLSYLEGLKRKGNFDNIVLPPTILDAMEEVENENGKTWNLTQIRKALHDFRGDIPSDAAPDLSAAPVHIHSFLGDGSSIPFFSPTLSPSLPHITYRITHSSELIELGIRSYWFFVKDVTNTHVLYALQCICNNEAPIVETVLRRAGEFLPQIGATSVKIQKMKGGSFRLITRTIPDMGAITEIPDGEMQRKDWSPRRFEYGGRNFVWKSAAAEGKKEGGLFGGFGFAWETLYETKRVWTKEGSRTGKNEDETVGPRLCWGEKKGGNGADHSIHMAGGLDLYFREHLLAVQLSRMARVMYSSHKDTAGIEAAAVGVGWLSIVTSLA</sequence>
<dbReference type="Gene3D" id="1.20.58.80">
    <property type="entry name" value="Phosphotransferase system, lactose/cellobiose-type IIA subunit"/>
    <property type="match status" value="1"/>
</dbReference>
<protein>
    <recommendedName>
        <fullName evidence="3">MIT domain-containing protein</fullName>
    </recommendedName>
</protein>
<proteinExistence type="predicted"/>
<dbReference type="Proteomes" id="UP001153618">
    <property type="component" value="Unassembled WGS sequence"/>
</dbReference>
<evidence type="ECO:0000313" key="2">
    <source>
        <dbReference type="Proteomes" id="UP001153618"/>
    </source>
</evidence>
<accession>A0A9W4HS24</accession>
<comment type="caution">
    <text evidence="1">The sequence shown here is derived from an EMBL/GenBank/DDBJ whole genome shotgun (WGS) entry which is preliminary data.</text>
</comment>